<sequence>MDGLNMEATTGSGERQFRPRRPHTKSRAGCSHCRQRRIKCDEAKPRCTRCEKGDLLCRYPGSSSPVAVLVANYTSSNDSPPPATPGELGCCPVPMGPSRPNTPDLDIDSQQLFNHYLQHTSQALTIDSHDAFAVQVGIPGLAKHCRALSSSIVAMAAMCCCNDIMAHPAPVPRDRERVIEMLATANRHHLNALQVMQRTITHNSPYDQILANALLMAGYGAASQRVRIWLATTAQPGEVLADEFLPTASSWVSLFNAVDTAYSSVLRISAAPTINQDHDDTDDDGQSVPGSSRAGSTGSTYAASRSTSQTQEFPPIARQAAAITQHVLFPALFATSGMALERLNRAIEGTLGVLDTTGALSLSDPIYGDAYSRSSLVTCRAAMDVLLGVASEICPLGPNLTNVPPYMPRAHLLTGVSEWLRSYLARALAEAPSCLTSRIIFSFLLRVSPQFVHTTRSTPDSSPAGLNYMPIETVNSRTIELSAADALAIDIFAHWLAFTLLIDSAWFFGNLGFWELGKIVVMFQTGHLRLPHVAELNGEWWPASIYRVSMDVQKFMK</sequence>
<evidence type="ECO:0000256" key="2">
    <source>
        <dbReference type="SAM" id="MobiDB-lite"/>
    </source>
</evidence>
<dbReference type="AlphaFoldDB" id="A0AAJ0B295"/>
<dbReference type="GO" id="GO:0000981">
    <property type="term" value="F:DNA-binding transcription factor activity, RNA polymerase II-specific"/>
    <property type="evidence" value="ECO:0007669"/>
    <property type="project" value="InterPro"/>
</dbReference>
<dbReference type="InterPro" id="IPR052400">
    <property type="entry name" value="Zn2-C6_fungal_TF"/>
</dbReference>
<dbReference type="PANTHER" id="PTHR47657:SF14">
    <property type="entry name" value="ZN(2)-C6 FUNGAL-TYPE DOMAIN-CONTAINING PROTEIN"/>
    <property type="match status" value="1"/>
</dbReference>
<dbReference type="CDD" id="cd00067">
    <property type="entry name" value="GAL4"/>
    <property type="match status" value="1"/>
</dbReference>
<name>A0AAJ0B295_9PEZI</name>
<dbReference type="PROSITE" id="PS50048">
    <property type="entry name" value="ZN2_CY6_FUNGAL_2"/>
    <property type="match status" value="1"/>
</dbReference>
<evidence type="ECO:0000313" key="4">
    <source>
        <dbReference type="EMBL" id="KAK1750350.1"/>
    </source>
</evidence>
<accession>A0AAJ0B295</accession>
<proteinExistence type="predicted"/>
<evidence type="ECO:0000313" key="5">
    <source>
        <dbReference type="Proteomes" id="UP001239445"/>
    </source>
</evidence>
<dbReference type="Proteomes" id="UP001239445">
    <property type="component" value="Unassembled WGS sequence"/>
</dbReference>
<dbReference type="PANTHER" id="PTHR47657">
    <property type="entry name" value="STEROL REGULATORY ELEMENT-BINDING PROTEIN ECM22"/>
    <property type="match status" value="1"/>
</dbReference>
<feature type="domain" description="Zn(2)-C6 fungal-type" evidence="3">
    <location>
        <begin position="29"/>
        <end position="59"/>
    </location>
</feature>
<dbReference type="PROSITE" id="PS00463">
    <property type="entry name" value="ZN2_CY6_FUNGAL_1"/>
    <property type="match status" value="1"/>
</dbReference>
<keyword evidence="1" id="KW-0539">Nucleus</keyword>
<dbReference type="SMART" id="SM00066">
    <property type="entry name" value="GAL4"/>
    <property type="match status" value="1"/>
</dbReference>
<dbReference type="EMBL" id="MU839847">
    <property type="protein sequence ID" value="KAK1750350.1"/>
    <property type="molecule type" value="Genomic_DNA"/>
</dbReference>
<dbReference type="Gene3D" id="4.10.240.10">
    <property type="entry name" value="Zn(2)-C6 fungal-type DNA-binding domain"/>
    <property type="match status" value="1"/>
</dbReference>
<dbReference type="SUPFAM" id="SSF57701">
    <property type="entry name" value="Zn2/Cys6 DNA-binding domain"/>
    <property type="match status" value="1"/>
</dbReference>
<keyword evidence="5" id="KW-1185">Reference proteome</keyword>
<protein>
    <recommendedName>
        <fullName evidence="3">Zn(2)-C6 fungal-type domain-containing protein</fullName>
    </recommendedName>
</protein>
<evidence type="ECO:0000256" key="1">
    <source>
        <dbReference type="ARBA" id="ARBA00023242"/>
    </source>
</evidence>
<evidence type="ECO:0000259" key="3">
    <source>
        <dbReference type="PROSITE" id="PS50048"/>
    </source>
</evidence>
<gene>
    <name evidence="4" type="ORF">QBC47DRAFT_438666</name>
</gene>
<organism evidence="4 5">
    <name type="scientific">Echria macrotheca</name>
    <dbReference type="NCBI Taxonomy" id="438768"/>
    <lineage>
        <taxon>Eukaryota</taxon>
        <taxon>Fungi</taxon>
        <taxon>Dikarya</taxon>
        <taxon>Ascomycota</taxon>
        <taxon>Pezizomycotina</taxon>
        <taxon>Sordariomycetes</taxon>
        <taxon>Sordariomycetidae</taxon>
        <taxon>Sordariales</taxon>
        <taxon>Schizotheciaceae</taxon>
        <taxon>Echria</taxon>
    </lineage>
</organism>
<feature type="region of interest" description="Disordered" evidence="2">
    <location>
        <begin position="274"/>
        <end position="311"/>
    </location>
</feature>
<dbReference type="InterPro" id="IPR001138">
    <property type="entry name" value="Zn2Cys6_DnaBD"/>
</dbReference>
<comment type="caution">
    <text evidence="4">The sequence shown here is derived from an EMBL/GenBank/DDBJ whole genome shotgun (WGS) entry which is preliminary data.</text>
</comment>
<reference evidence="4" key="1">
    <citation type="submission" date="2023-06" db="EMBL/GenBank/DDBJ databases">
        <title>Genome-scale phylogeny and comparative genomics of the fungal order Sordariales.</title>
        <authorList>
            <consortium name="Lawrence Berkeley National Laboratory"/>
            <person name="Hensen N."/>
            <person name="Bonometti L."/>
            <person name="Westerberg I."/>
            <person name="Brannstrom I.O."/>
            <person name="Guillou S."/>
            <person name="Cros-Aarteil S."/>
            <person name="Calhoun S."/>
            <person name="Haridas S."/>
            <person name="Kuo A."/>
            <person name="Mondo S."/>
            <person name="Pangilinan J."/>
            <person name="Riley R."/>
            <person name="Labutti K."/>
            <person name="Andreopoulos B."/>
            <person name="Lipzen A."/>
            <person name="Chen C."/>
            <person name="Yanf M."/>
            <person name="Daum C."/>
            <person name="Ng V."/>
            <person name="Clum A."/>
            <person name="Steindorff A."/>
            <person name="Ohm R."/>
            <person name="Martin F."/>
            <person name="Silar P."/>
            <person name="Natvig D."/>
            <person name="Lalanne C."/>
            <person name="Gautier V."/>
            <person name="Ament-Velasquez S.L."/>
            <person name="Kruys A."/>
            <person name="Hutchinson M.I."/>
            <person name="Powell A.J."/>
            <person name="Barry K."/>
            <person name="Miller A.N."/>
            <person name="Grigoriev I.V."/>
            <person name="Debuchy R."/>
            <person name="Gladieux P."/>
            <person name="Thoren M.H."/>
            <person name="Johannesson H."/>
        </authorList>
    </citation>
    <scope>NUCLEOTIDE SEQUENCE</scope>
    <source>
        <strain evidence="4">PSN4</strain>
    </source>
</reference>
<feature type="region of interest" description="Disordered" evidence="2">
    <location>
        <begin position="1"/>
        <end position="28"/>
    </location>
</feature>
<dbReference type="InterPro" id="IPR036864">
    <property type="entry name" value="Zn2-C6_fun-type_DNA-bd_sf"/>
</dbReference>
<dbReference type="Pfam" id="PF00172">
    <property type="entry name" value="Zn_clus"/>
    <property type="match status" value="1"/>
</dbReference>
<dbReference type="GO" id="GO:0008270">
    <property type="term" value="F:zinc ion binding"/>
    <property type="evidence" value="ECO:0007669"/>
    <property type="project" value="InterPro"/>
</dbReference>
<feature type="compositionally biased region" description="Polar residues" evidence="2">
    <location>
        <begin position="288"/>
        <end position="311"/>
    </location>
</feature>